<proteinExistence type="predicted"/>
<dbReference type="InterPro" id="IPR027417">
    <property type="entry name" value="P-loop_NTPase"/>
</dbReference>
<feature type="non-terminal residue" evidence="3">
    <location>
        <position position="985"/>
    </location>
</feature>
<sequence>MGQIYEAHVSLKKQPKNEATDWSKYPELAAELMISGHPMELMDGDAGQVPITWISGLIDQVILKLGEKRVFVLSVLGIQSSGKSTMLNAMFGLQFAVSAGRCTRGAFMQLVKLSEEMRKDFQWDYILVVDTEGLRALELEGNTTFHHDNELATFVVGIGNMTLVNIFGENPSEMQDVLQIVVQAFMRMKEVKLSPSCVFVHQNVTDVGAAEKNMDGKRKLQEKLDQMVQLAAKEELWEGSPPMAPPNPGYSESVQELKSYILSKAATSSGVTLSQFKTKVKDLWNALLNENFVFSFRNTLEMSVYRKLETQYGKWTWSLRQEMLIIEDQLYTRIENGSLDQINTNHLHGEISKTYVEVTKDFVTYFDDIKDKEILVQWRGPFELKMKHFCDELVCGLQRRLSETIEQMRAGKRLNEKRTMFENTLLQKSKELAHELKDQAEDKVELKKQFNRVWEGWVTELTQGTKPIENVVIANDVISVLTQLGFESSLIHESQASGTYKKFPTQGDYSHYIGWRKKQKQLIDLDEKHSEDKNVNKTKDKNGHLPQQEQKQIQNNIEVVEKEALKLIKSKPVAKRGFNSSYLCQVASHVITRVADFESNWKYCFKKNFTVDLILSVFDRAEDWILNSHAQFIKNNDAHTYLESKRNQYYSVFSSFCRGNSSAVVLAEVICEKLKVSMTEFVLNRTAIDIAGHIREYYPAFNENRLNLEKHVLKSLAEKEDFANYISYILIPNQYIETFIQGKVRTYIKNEKNVQDIENLVKKALYWATEKVQEFDNMIKENVTAVSIASQNFSEVNRFHFLKDAMQEGLVPIIQDLTKLPLIKIFEIRMKPAQMLIDQLSDCCWEKCPFCSAVCTNAVKDHPGKHCVPFHRPAGITGWHIIGSIDMDIDFCSTSVASNKTFYTDCDVSCKVPYRQYQTAGGKYAEWQITPSGSTLAYWKWFLCRFQKDLQTYYGLKFQGKGQIPLEWQDYSKMDAIESLEEIYH</sequence>
<evidence type="ECO:0000313" key="3">
    <source>
        <dbReference type="EMBL" id="KAK7884536.1"/>
    </source>
</evidence>
<dbReference type="SUPFAM" id="SSF52540">
    <property type="entry name" value="P-loop containing nucleoside triphosphate hydrolases"/>
    <property type="match status" value="1"/>
</dbReference>
<gene>
    <name evidence="3" type="ORF">WMY93_027659</name>
</gene>
<dbReference type="Pfam" id="PF25683">
    <property type="entry name" value="URGCP_GTPase"/>
    <property type="match status" value="1"/>
</dbReference>
<protein>
    <recommendedName>
        <fullName evidence="2">VLIG-type G domain-containing protein</fullName>
    </recommendedName>
</protein>
<keyword evidence="4" id="KW-1185">Reference proteome</keyword>
<evidence type="ECO:0000313" key="4">
    <source>
        <dbReference type="Proteomes" id="UP001460270"/>
    </source>
</evidence>
<dbReference type="EMBL" id="JBBPFD010000020">
    <property type="protein sequence ID" value="KAK7884536.1"/>
    <property type="molecule type" value="Genomic_DNA"/>
</dbReference>
<dbReference type="Gene3D" id="3.40.50.300">
    <property type="entry name" value="P-loop containing nucleotide triphosphate hydrolases"/>
    <property type="match status" value="1"/>
</dbReference>
<dbReference type="InterPro" id="IPR058641">
    <property type="entry name" value="GVIN1_dom"/>
</dbReference>
<dbReference type="Pfam" id="PF25974">
    <property type="entry name" value="URGCP_9th"/>
    <property type="match status" value="1"/>
</dbReference>
<dbReference type="PANTHER" id="PTHR22796:SF6">
    <property type="entry name" value="INTERFERON-INDUCED VERY LARGE GTPASE 1-RELATED"/>
    <property type="match status" value="1"/>
</dbReference>
<reference evidence="4" key="1">
    <citation type="submission" date="2024-04" db="EMBL/GenBank/DDBJ databases">
        <title>Salinicola lusitanus LLJ914,a marine bacterium isolated from the Okinawa Trough.</title>
        <authorList>
            <person name="Li J."/>
        </authorList>
    </citation>
    <scope>NUCLEOTIDE SEQUENCE [LARGE SCALE GENOMIC DNA]</scope>
</reference>
<organism evidence="3 4">
    <name type="scientific">Mugilogobius chulae</name>
    <name type="common">yellowstripe goby</name>
    <dbReference type="NCBI Taxonomy" id="88201"/>
    <lineage>
        <taxon>Eukaryota</taxon>
        <taxon>Metazoa</taxon>
        <taxon>Chordata</taxon>
        <taxon>Craniata</taxon>
        <taxon>Vertebrata</taxon>
        <taxon>Euteleostomi</taxon>
        <taxon>Actinopterygii</taxon>
        <taxon>Neopterygii</taxon>
        <taxon>Teleostei</taxon>
        <taxon>Neoteleostei</taxon>
        <taxon>Acanthomorphata</taxon>
        <taxon>Gobiaria</taxon>
        <taxon>Gobiiformes</taxon>
        <taxon>Gobioidei</taxon>
        <taxon>Gobiidae</taxon>
        <taxon>Gobionellinae</taxon>
        <taxon>Mugilogobius</taxon>
    </lineage>
</organism>
<dbReference type="Proteomes" id="UP001460270">
    <property type="component" value="Unassembled WGS sequence"/>
</dbReference>
<dbReference type="PANTHER" id="PTHR22796">
    <property type="entry name" value="URG4-RELATED"/>
    <property type="match status" value="1"/>
</dbReference>
<dbReference type="AlphaFoldDB" id="A0AAW0MV99"/>
<feature type="region of interest" description="Disordered" evidence="1">
    <location>
        <begin position="528"/>
        <end position="550"/>
    </location>
</feature>
<comment type="caution">
    <text evidence="3">The sequence shown here is derived from an EMBL/GenBank/DDBJ whole genome shotgun (WGS) entry which is preliminary data.</text>
</comment>
<feature type="domain" description="VLIG-type G" evidence="2">
    <location>
        <begin position="67"/>
        <end position="284"/>
    </location>
</feature>
<name>A0AAW0MV99_9GOBI</name>
<accession>A0AAW0MV99</accession>
<evidence type="ECO:0000259" key="2">
    <source>
        <dbReference type="PROSITE" id="PS51717"/>
    </source>
</evidence>
<dbReference type="InterPro" id="IPR030383">
    <property type="entry name" value="G_VLIG_dom"/>
</dbReference>
<evidence type="ECO:0000256" key="1">
    <source>
        <dbReference type="SAM" id="MobiDB-lite"/>
    </source>
</evidence>
<feature type="compositionally biased region" description="Basic and acidic residues" evidence="1">
    <location>
        <begin position="528"/>
        <end position="543"/>
    </location>
</feature>
<dbReference type="PROSITE" id="PS51717">
    <property type="entry name" value="G_VLIG"/>
    <property type="match status" value="1"/>
</dbReference>
<dbReference type="GO" id="GO:0005525">
    <property type="term" value="F:GTP binding"/>
    <property type="evidence" value="ECO:0007669"/>
    <property type="project" value="InterPro"/>
</dbReference>